<dbReference type="Proteomes" id="UP000234331">
    <property type="component" value="Unassembled WGS sequence"/>
</dbReference>
<dbReference type="EMBL" id="FZMO01000112">
    <property type="protein sequence ID" value="SNQ47624.1"/>
    <property type="molecule type" value="Genomic_DNA"/>
</dbReference>
<feature type="region of interest" description="Disordered" evidence="1">
    <location>
        <begin position="50"/>
        <end position="97"/>
    </location>
</feature>
<evidence type="ECO:0000313" key="2">
    <source>
        <dbReference type="EMBL" id="SNQ47624.1"/>
    </source>
</evidence>
<organism evidence="2 3">
    <name type="scientific">Frankia canadensis</name>
    <dbReference type="NCBI Taxonomy" id="1836972"/>
    <lineage>
        <taxon>Bacteria</taxon>
        <taxon>Bacillati</taxon>
        <taxon>Actinomycetota</taxon>
        <taxon>Actinomycetes</taxon>
        <taxon>Frankiales</taxon>
        <taxon>Frankiaceae</taxon>
        <taxon>Frankia</taxon>
    </lineage>
</organism>
<name>A0A2I2KPN9_9ACTN</name>
<protein>
    <submittedName>
        <fullName evidence="2">Uncharacterized protein</fullName>
    </submittedName>
</protein>
<reference evidence="2 3" key="1">
    <citation type="submission" date="2017-06" db="EMBL/GenBank/DDBJ databases">
        <authorList>
            <person name="Kim H.J."/>
            <person name="Triplett B.A."/>
        </authorList>
    </citation>
    <scope>NUCLEOTIDE SEQUENCE [LARGE SCALE GENOMIC DNA]</scope>
    <source>
        <strain evidence="2">FRACA_ARgP5</strain>
    </source>
</reference>
<accession>A0A2I2KPN9</accession>
<dbReference type="AlphaFoldDB" id="A0A2I2KPN9"/>
<proteinExistence type="predicted"/>
<feature type="compositionally biased region" description="Polar residues" evidence="1">
    <location>
        <begin position="66"/>
        <end position="75"/>
    </location>
</feature>
<evidence type="ECO:0000313" key="3">
    <source>
        <dbReference type="Proteomes" id="UP000234331"/>
    </source>
</evidence>
<gene>
    <name evidence="2" type="ORF">FRACA_20020</name>
</gene>
<sequence length="125" mass="13389">MLLAIDGFDVGVRDTEKNPAEFGYVGSGEEQSAPKIRVVEFFAASPQEAPAAIGSGLDRAGRGSRVETSTPTKPCSTGKPRSPSAPGGHSSMPVRPPWWLATETRPMVVQVSHRLLSPTRWSFVL</sequence>
<keyword evidence="3" id="KW-1185">Reference proteome</keyword>
<evidence type="ECO:0000256" key="1">
    <source>
        <dbReference type="SAM" id="MobiDB-lite"/>
    </source>
</evidence>